<reference evidence="1 2" key="1">
    <citation type="journal article" date="2013" name="BMC Genomics">
        <title>Reconstruction of the lipid metabolism for the microalga Monoraphidium neglectum from its genome sequence reveals characteristics suitable for biofuel production.</title>
        <authorList>
            <person name="Bogen C."/>
            <person name="Al-Dilaimi A."/>
            <person name="Albersmeier A."/>
            <person name="Wichmann J."/>
            <person name="Grundmann M."/>
            <person name="Rupp O."/>
            <person name="Lauersen K.J."/>
            <person name="Blifernez-Klassen O."/>
            <person name="Kalinowski J."/>
            <person name="Goesmann A."/>
            <person name="Mussgnug J.H."/>
            <person name="Kruse O."/>
        </authorList>
    </citation>
    <scope>NUCLEOTIDE SEQUENCE [LARGE SCALE GENOMIC DNA]</scope>
    <source>
        <strain evidence="1 2">SAG 48.87</strain>
    </source>
</reference>
<dbReference type="AlphaFoldDB" id="A0A0D2J6V8"/>
<name>A0A0D2J6V8_9CHLO</name>
<gene>
    <name evidence="1" type="ORF">MNEG_12424</name>
</gene>
<protein>
    <submittedName>
        <fullName evidence="1">Uncharacterized protein</fullName>
    </submittedName>
</protein>
<accession>A0A0D2J6V8</accession>
<dbReference type="Proteomes" id="UP000054498">
    <property type="component" value="Unassembled WGS sequence"/>
</dbReference>
<evidence type="ECO:0000313" key="2">
    <source>
        <dbReference type="Proteomes" id="UP000054498"/>
    </source>
</evidence>
<evidence type="ECO:0000313" key="1">
    <source>
        <dbReference type="EMBL" id="KIY95537.1"/>
    </source>
</evidence>
<dbReference type="EMBL" id="KK103458">
    <property type="protein sequence ID" value="KIY95537.1"/>
    <property type="molecule type" value="Genomic_DNA"/>
</dbReference>
<proteinExistence type="predicted"/>
<keyword evidence="2" id="KW-1185">Reference proteome</keyword>
<sequence length="120" mass="12142">EDLVLALLDVFADRAAHQRAARDALLRDCSCDSAPAAAAAAGDLSGAGGAAEARLRALAAVERAAAVDQAVCCLAVYAGVMTPAQFAAYMAAALPWCPSLTAFGDALRQLRARAQAPPSS</sequence>
<dbReference type="KEGG" id="mng:MNEG_12424"/>
<organism evidence="1 2">
    <name type="scientific">Monoraphidium neglectum</name>
    <dbReference type="NCBI Taxonomy" id="145388"/>
    <lineage>
        <taxon>Eukaryota</taxon>
        <taxon>Viridiplantae</taxon>
        <taxon>Chlorophyta</taxon>
        <taxon>core chlorophytes</taxon>
        <taxon>Chlorophyceae</taxon>
        <taxon>CS clade</taxon>
        <taxon>Sphaeropleales</taxon>
        <taxon>Selenastraceae</taxon>
        <taxon>Monoraphidium</taxon>
    </lineage>
</organism>
<dbReference type="GeneID" id="25729785"/>
<feature type="non-terminal residue" evidence="1">
    <location>
        <position position="1"/>
    </location>
</feature>
<dbReference type="RefSeq" id="XP_013894557.1">
    <property type="nucleotide sequence ID" value="XM_014039103.1"/>
</dbReference>
<dbReference type="OrthoDB" id="10683039at2759"/>